<gene>
    <name evidence="3" type="ORF">GCM10009849_23580</name>
</gene>
<feature type="compositionally biased region" description="Pro residues" evidence="1">
    <location>
        <begin position="499"/>
        <end position="529"/>
    </location>
</feature>
<evidence type="ECO:0000256" key="2">
    <source>
        <dbReference type="SAM" id="Phobius"/>
    </source>
</evidence>
<keyword evidence="2" id="KW-0472">Membrane</keyword>
<keyword evidence="2" id="KW-1133">Transmembrane helix</keyword>
<protein>
    <recommendedName>
        <fullName evidence="5">DUF4389 domain-containing protein</fullName>
    </recommendedName>
</protein>
<dbReference type="Proteomes" id="UP001500432">
    <property type="component" value="Unassembled WGS sequence"/>
</dbReference>
<feature type="transmembrane region" description="Helical" evidence="2">
    <location>
        <begin position="234"/>
        <end position="255"/>
    </location>
</feature>
<reference evidence="4" key="1">
    <citation type="journal article" date="2019" name="Int. J. Syst. Evol. Microbiol.">
        <title>The Global Catalogue of Microorganisms (GCM) 10K type strain sequencing project: providing services to taxonomists for standard genome sequencing and annotation.</title>
        <authorList>
            <consortium name="The Broad Institute Genomics Platform"/>
            <consortium name="The Broad Institute Genome Sequencing Center for Infectious Disease"/>
            <person name="Wu L."/>
            <person name="Ma J."/>
        </authorList>
    </citation>
    <scope>NUCLEOTIDE SEQUENCE [LARGE SCALE GENOMIC DNA]</scope>
    <source>
        <strain evidence="4">JCM 16034</strain>
    </source>
</reference>
<feature type="transmembrane region" description="Helical" evidence="2">
    <location>
        <begin position="26"/>
        <end position="51"/>
    </location>
</feature>
<feature type="transmembrane region" description="Helical" evidence="2">
    <location>
        <begin position="430"/>
        <end position="448"/>
    </location>
</feature>
<accession>A0ABP5NND4</accession>
<feature type="transmembrane region" description="Helical" evidence="2">
    <location>
        <begin position="392"/>
        <end position="410"/>
    </location>
</feature>
<name>A0ABP5NND4_9MICC</name>
<keyword evidence="4" id="KW-1185">Reference proteome</keyword>
<sequence>MAAPAAPANAYPYSGRPVYRMKPGHWILLVLGVLLAAAGAGLTLAGSGLLASDAAQHDGRYLVSQQERLRTTGYALVSRSARIDFGGAAVSGIPGVSSLGDLAGLQVRVTPVVPGQEVFVGIGDAAQVAAYLKDVPQASLSDVSWWAGGFRSPRVTSSAADDLRPTAGSQTPAAPAQQTFWAASASGAGTQQLAFDLREGEWTLVVMNANSVRPLWADVQFGVRSHLLGPLGGGLLAGGLVGLVVGVPLLLFGAAGMGRDIGLASRAAGPGTPGYPVLFTGFLDPPLSRGLWLVKWLLVIPHAIVLGILWPALFVTTIAAGIAILFTGRYPRSLFTFSVGVLRWTWRVGFYAYAALGTDRYPPFTLASAPYPADLDVAYPERLSRGLVLVKWWLLVLPQLLIVAALTGSAGSRGAGVWWDADGRWAGGGGFSLLGLLVLITAVILLFTGRYQQGIFDFVMGINRWLTRVGAYALLLRDDYPPFRLDQGAVDPPAKVPTGPVPPVPPGPPGPPGPPPPSGSGEQPGPPPA</sequence>
<dbReference type="EMBL" id="BAAAQW010000006">
    <property type="protein sequence ID" value="GAA2200965.1"/>
    <property type="molecule type" value="Genomic_DNA"/>
</dbReference>
<dbReference type="InterPro" id="IPR025498">
    <property type="entry name" value="DUF4389"/>
</dbReference>
<proteinExistence type="predicted"/>
<evidence type="ECO:0000313" key="4">
    <source>
        <dbReference type="Proteomes" id="UP001500432"/>
    </source>
</evidence>
<organism evidence="3 4">
    <name type="scientific">Sinomonas flava</name>
    <dbReference type="NCBI Taxonomy" id="496857"/>
    <lineage>
        <taxon>Bacteria</taxon>
        <taxon>Bacillati</taxon>
        <taxon>Actinomycetota</taxon>
        <taxon>Actinomycetes</taxon>
        <taxon>Micrococcales</taxon>
        <taxon>Micrococcaceae</taxon>
        <taxon>Sinomonas</taxon>
    </lineage>
</organism>
<comment type="caution">
    <text evidence="3">The sequence shown here is derived from an EMBL/GenBank/DDBJ whole genome shotgun (WGS) entry which is preliminary data.</text>
</comment>
<dbReference type="Pfam" id="PF14333">
    <property type="entry name" value="DUF4389"/>
    <property type="match status" value="2"/>
</dbReference>
<evidence type="ECO:0000313" key="3">
    <source>
        <dbReference type="EMBL" id="GAA2200965.1"/>
    </source>
</evidence>
<keyword evidence="2" id="KW-0812">Transmembrane</keyword>
<evidence type="ECO:0000256" key="1">
    <source>
        <dbReference type="SAM" id="MobiDB-lite"/>
    </source>
</evidence>
<evidence type="ECO:0008006" key="5">
    <source>
        <dbReference type="Google" id="ProtNLM"/>
    </source>
</evidence>
<dbReference type="RefSeq" id="WP_344299919.1">
    <property type="nucleotide sequence ID" value="NZ_BAAAQW010000006.1"/>
</dbReference>
<feature type="region of interest" description="Disordered" evidence="1">
    <location>
        <begin position="487"/>
        <end position="529"/>
    </location>
</feature>
<feature type="transmembrane region" description="Helical" evidence="2">
    <location>
        <begin position="296"/>
        <end position="326"/>
    </location>
</feature>